<comment type="function">
    <text evidence="6">Has antibacterial activity.</text>
</comment>
<dbReference type="GeneTree" id="ENSGT00940000166325"/>
<evidence type="ECO:0000256" key="4">
    <source>
        <dbReference type="ARBA" id="ARBA00022729"/>
    </source>
</evidence>
<evidence type="ECO:0000256" key="3">
    <source>
        <dbReference type="ARBA" id="ARBA00022525"/>
    </source>
</evidence>
<organism evidence="9 10">
    <name type="scientific">Sus scrofa</name>
    <name type="common">Pig</name>
    <dbReference type="NCBI Taxonomy" id="9823"/>
    <lineage>
        <taxon>Eukaryota</taxon>
        <taxon>Metazoa</taxon>
        <taxon>Chordata</taxon>
        <taxon>Craniata</taxon>
        <taxon>Vertebrata</taxon>
        <taxon>Euteleostomi</taxon>
        <taxon>Mammalia</taxon>
        <taxon>Eutheria</taxon>
        <taxon>Laurasiatheria</taxon>
        <taxon>Artiodactyla</taxon>
        <taxon>Suina</taxon>
        <taxon>Suidae</taxon>
        <taxon>Sus</taxon>
    </lineage>
</organism>
<dbReference type="Ensembl" id="ENSSSCT00000038947.1">
    <property type="protein sequence ID" value="ENSSSCP00000046898.1"/>
    <property type="gene ID" value="ENSSSCG00000038183.1"/>
</dbReference>
<keyword evidence="6" id="KW-0211">Defensin</keyword>
<dbReference type="GO" id="GO:0045087">
    <property type="term" value="P:innate immune response"/>
    <property type="evidence" value="ECO:0007669"/>
    <property type="project" value="InterPro"/>
</dbReference>
<keyword evidence="3 6" id="KW-0964">Secreted</keyword>
<feature type="chain" id="PRO_5011813771" description="Beta-defensin" evidence="6">
    <location>
        <begin position="21"/>
        <end position="86"/>
    </location>
</feature>
<feature type="region of interest" description="Disordered" evidence="7">
    <location>
        <begin position="65"/>
        <end position="86"/>
    </location>
</feature>
<evidence type="ECO:0000256" key="7">
    <source>
        <dbReference type="SAM" id="MobiDB-lite"/>
    </source>
</evidence>
<comment type="similarity">
    <text evidence="2 6">Belongs to the beta-defensin family.</text>
</comment>
<dbReference type="GO" id="GO:0005576">
    <property type="term" value="C:extracellular region"/>
    <property type="evidence" value="ECO:0007669"/>
    <property type="project" value="UniProtKB-SubCell"/>
</dbReference>
<evidence type="ECO:0000256" key="1">
    <source>
        <dbReference type="ARBA" id="ARBA00004613"/>
    </source>
</evidence>
<protein>
    <recommendedName>
        <fullName evidence="6">Beta-defensin</fullName>
    </recommendedName>
</protein>
<dbReference type="Proteomes" id="UP000008227">
    <property type="component" value="Chromosome 17"/>
</dbReference>
<keyword evidence="6" id="KW-0044">Antibiotic</keyword>
<dbReference type="InParanoid" id="A0A287AS55"/>
<keyword evidence="4 6" id="KW-0732">Signal</keyword>
<evidence type="ECO:0000256" key="2">
    <source>
        <dbReference type="ARBA" id="ARBA00007371"/>
    </source>
</evidence>
<name>A0A287AS55_PIG</name>
<reference evidence="9" key="3">
    <citation type="submission" date="2025-08" db="UniProtKB">
        <authorList>
            <consortium name="Ensembl"/>
        </authorList>
    </citation>
    <scope>IDENTIFICATION</scope>
</reference>
<evidence type="ECO:0000256" key="5">
    <source>
        <dbReference type="ARBA" id="ARBA00023157"/>
    </source>
</evidence>
<evidence type="ECO:0000259" key="8">
    <source>
        <dbReference type="Pfam" id="PF13841"/>
    </source>
</evidence>
<evidence type="ECO:0000313" key="10">
    <source>
        <dbReference type="Proteomes" id="UP000008227"/>
    </source>
</evidence>
<dbReference type="AlphaFoldDB" id="A0A287AS55"/>
<keyword evidence="6" id="KW-0929">Antimicrobial</keyword>
<dbReference type="Bgee" id="ENSSSCG00000038183">
    <property type="expression patterns" value="Expressed in pituitary gland and 22 other cell types or tissues"/>
</dbReference>
<evidence type="ECO:0000313" key="9">
    <source>
        <dbReference type="Ensembl" id="ENSSSCP00000046898.1"/>
    </source>
</evidence>
<dbReference type="Pfam" id="PF13841">
    <property type="entry name" value="Defensin_beta_2"/>
    <property type="match status" value="1"/>
</dbReference>
<evidence type="ECO:0000256" key="6">
    <source>
        <dbReference type="RuleBase" id="RU231113"/>
    </source>
</evidence>
<sequence>RKLLLLVCSALGFLVTPASGGGTSCGHKVPGHCRMHCGPREKTMFTCDRNKQCCVKDFFIPEPMVPPPVHRPKKPCRTGTASQTQK</sequence>
<feature type="signal peptide" evidence="6">
    <location>
        <begin position="1"/>
        <end position="20"/>
    </location>
</feature>
<dbReference type="GO" id="GO:0042742">
    <property type="term" value="P:defense response to bacterium"/>
    <property type="evidence" value="ECO:0007669"/>
    <property type="project" value="UniProtKB-UniRule"/>
</dbReference>
<accession>A0A287AS55</accession>
<dbReference type="OMA" id="NASRKCC"/>
<comment type="subcellular location">
    <subcellularLocation>
        <location evidence="1 6">Secreted</location>
    </subcellularLocation>
</comment>
<reference evidence="10" key="1">
    <citation type="submission" date="2009-11" db="EMBL/GenBank/DDBJ databases">
        <authorList>
            <consortium name="Porcine genome sequencing project"/>
        </authorList>
    </citation>
    <scope>NUCLEOTIDE SEQUENCE [LARGE SCALE GENOMIC DNA]</scope>
    <source>
        <strain evidence="10">Duroc</strain>
    </source>
</reference>
<reference evidence="9" key="4">
    <citation type="submission" date="2025-09" db="UniProtKB">
        <authorList>
            <consortium name="Ensembl"/>
        </authorList>
    </citation>
    <scope>IDENTIFICATION</scope>
</reference>
<dbReference type="InterPro" id="IPR025933">
    <property type="entry name" value="Beta_defensin_dom"/>
</dbReference>
<feature type="domain" description="Beta-defensin" evidence="8">
    <location>
        <begin position="24"/>
        <end position="54"/>
    </location>
</feature>
<keyword evidence="5" id="KW-1015">Disulfide bond</keyword>
<reference evidence="9" key="2">
    <citation type="journal article" date="2020" name="Gigascience">
        <title>An improved pig reference genome sequence to enable pig genetics and genomics research.</title>
        <authorList>
            <person name="Warr A."/>
            <person name="Affara N."/>
            <person name="Aken B."/>
            <person name="Beiki H."/>
            <person name="Bickhart D.M."/>
            <person name="Billis K."/>
            <person name="Chow W."/>
            <person name="Eory L."/>
            <person name="Finlayson H.A."/>
            <person name="Flicek P."/>
            <person name="Giron C.G."/>
            <person name="Griffin D.K."/>
            <person name="Hall R."/>
            <person name="Hannum G."/>
            <person name="Hourlier T."/>
            <person name="Howe K."/>
            <person name="Hume D.A."/>
            <person name="Izuogu O."/>
            <person name="Kim K."/>
            <person name="Koren S."/>
            <person name="Liu H."/>
            <person name="Manchanda N."/>
            <person name="Martin F.J."/>
            <person name="Nonneman D.J."/>
            <person name="O'Connor R.E."/>
            <person name="Phillippy A.M."/>
            <person name="Rohrer G.A."/>
            <person name="Rosen B.D."/>
            <person name="Rund L.A."/>
            <person name="Sargent C.A."/>
            <person name="Schook L.B."/>
            <person name="Schroeder S.G."/>
            <person name="Schwartz A.S."/>
            <person name="Skinner B.M."/>
            <person name="Talbot R."/>
            <person name="Tseng E."/>
            <person name="Tuggle C.K."/>
            <person name="Watson M."/>
            <person name="Smith T.P.L."/>
            <person name="Archibald A.L."/>
        </authorList>
    </citation>
    <scope>NUCLEOTIDE SEQUENCE [LARGE SCALE GENOMIC DNA]</scope>
    <source>
        <strain evidence="9">Duroc</strain>
    </source>
</reference>
<proteinExistence type="inferred from homology"/>
<keyword evidence="10" id="KW-1185">Reference proteome</keyword>